<reference evidence="2" key="1">
    <citation type="submission" date="2021-01" db="EMBL/GenBank/DDBJ databases">
        <title>Whole genome shotgun sequence of Sphaerisporangium rufum NBRC 109079.</title>
        <authorList>
            <person name="Komaki H."/>
            <person name="Tamura T."/>
        </authorList>
    </citation>
    <scope>NUCLEOTIDE SEQUENCE</scope>
    <source>
        <strain evidence="2">NBRC 109079</strain>
    </source>
</reference>
<feature type="compositionally biased region" description="Basic residues" evidence="1">
    <location>
        <begin position="74"/>
        <end position="88"/>
    </location>
</feature>
<feature type="region of interest" description="Disordered" evidence="1">
    <location>
        <begin position="29"/>
        <end position="89"/>
    </location>
</feature>
<accession>A0A919R4R9</accession>
<gene>
    <name evidence="2" type="ORF">Sru01_20290</name>
</gene>
<evidence type="ECO:0000256" key="1">
    <source>
        <dbReference type="SAM" id="MobiDB-lite"/>
    </source>
</evidence>
<comment type="caution">
    <text evidence="2">The sequence shown here is derived from an EMBL/GenBank/DDBJ whole genome shotgun (WGS) entry which is preliminary data.</text>
</comment>
<organism evidence="2 3">
    <name type="scientific">Sphaerisporangium rufum</name>
    <dbReference type="NCBI Taxonomy" id="1381558"/>
    <lineage>
        <taxon>Bacteria</taxon>
        <taxon>Bacillati</taxon>
        <taxon>Actinomycetota</taxon>
        <taxon>Actinomycetes</taxon>
        <taxon>Streptosporangiales</taxon>
        <taxon>Streptosporangiaceae</taxon>
        <taxon>Sphaerisporangium</taxon>
    </lineage>
</organism>
<dbReference type="RefSeq" id="WP_203983763.1">
    <property type="nucleotide sequence ID" value="NZ_BOOU01000031.1"/>
</dbReference>
<keyword evidence="3" id="KW-1185">Reference proteome</keyword>
<dbReference type="EMBL" id="BOOU01000031">
    <property type="protein sequence ID" value="GII77047.1"/>
    <property type="molecule type" value="Genomic_DNA"/>
</dbReference>
<protein>
    <submittedName>
        <fullName evidence="2">Uncharacterized protein</fullName>
    </submittedName>
</protein>
<proteinExistence type="predicted"/>
<dbReference type="AlphaFoldDB" id="A0A919R4R9"/>
<feature type="compositionally biased region" description="Basic and acidic residues" evidence="1">
    <location>
        <begin position="49"/>
        <end position="59"/>
    </location>
</feature>
<evidence type="ECO:0000313" key="3">
    <source>
        <dbReference type="Proteomes" id="UP000655287"/>
    </source>
</evidence>
<name>A0A919R4R9_9ACTN</name>
<sequence>MRRVAVLVTFLLSVIVLVVMLAEQGADPAAAEAPIVTSSQVPAGGPETPPDRPDDHGDPPDGDPADQVVLQALGHRHTSAHPPRRQPRRLAVLPVLATGPAPFTMGDRFPAGERWRLTPASLQVFRC</sequence>
<evidence type="ECO:0000313" key="2">
    <source>
        <dbReference type="EMBL" id="GII77047.1"/>
    </source>
</evidence>
<dbReference type="Proteomes" id="UP000655287">
    <property type="component" value="Unassembled WGS sequence"/>
</dbReference>